<sequence length="99" mass="11336">MSLEHSQRTQRWILQRWPAIRAQGFSRFLLLRGLATWGGLMFVAMTIMVTYKLGTDHPRLPMLIGIAAALCAFGGMLWGAATWWINERLYRTMHGSRDA</sequence>
<reference evidence="3" key="1">
    <citation type="journal article" date="2019" name="Int. J. Syst. Evol. Microbiol.">
        <title>The Global Catalogue of Microorganisms (GCM) 10K type strain sequencing project: providing services to taxonomists for standard genome sequencing and annotation.</title>
        <authorList>
            <consortium name="The Broad Institute Genomics Platform"/>
            <consortium name="The Broad Institute Genome Sequencing Center for Infectious Disease"/>
            <person name="Wu L."/>
            <person name="Ma J."/>
        </authorList>
    </citation>
    <scope>NUCLEOTIDE SEQUENCE [LARGE SCALE GENOMIC DNA]</scope>
    <source>
        <strain evidence="3">CCUG 55585</strain>
    </source>
</reference>
<dbReference type="Proteomes" id="UP001597110">
    <property type="component" value="Unassembled WGS sequence"/>
</dbReference>
<feature type="transmembrane region" description="Helical" evidence="1">
    <location>
        <begin position="63"/>
        <end position="85"/>
    </location>
</feature>
<organism evidence="2 3">
    <name type="scientific">Lysobacter brunescens</name>
    <dbReference type="NCBI Taxonomy" id="262323"/>
    <lineage>
        <taxon>Bacteria</taxon>
        <taxon>Pseudomonadati</taxon>
        <taxon>Pseudomonadota</taxon>
        <taxon>Gammaproteobacteria</taxon>
        <taxon>Lysobacterales</taxon>
        <taxon>Lysobacteraceae</taxon>
        <taxon>Lysobacter</taxon>
    </lineage>
</organism>
<comment type="caution">
    <text evidence="2">The sequence shown here is derived from an EMBL/GenBank/DDBJ whole genome shotgun (WGS) entry which is preliminary data.</text>
</comment>
<accession>A0ABW2YGF0</accession>
<evidence type="ECO:0000313" key="2">
    <source>
        <dbReference type="EMBL" id="MFD0727604.1"/>
    </source>
</evidence>
<evidence type="ECO:0000313" key="3">
    <source>
        <dbReference type="Proteomes" id="UP001597110"/>
    </source>
</evidence>
<evidence type="ECO:0000256" key="1">
    <source>
        <dbReference type="SAM" id="Phobius"/>
    </source>
</evidence>
<evidence type="ECO:0008006" key="4">
    <source>
        <dbReference type="Google" id="ProtNLM"/>
    </source>
</evidence>
<gene>
    <name evidence="2" type="ORF">ACFQ0E_18585</name>
</gene>
<keyword evidence="3" id="KW-1185">Reference proteome</keyword>
<protein>
    <recommendedName>
        <fullName evidence="4">Transmembrane protein</fullName>
    </recommendedName>
</protein>
<dbReference type="RefSeq" id="WP_386826420.1">
    <property type="nucleotide sequence ID" value="NZ_JBHTIF010000006.1"/>
</dbReference>
<name>A0ABW2YGF0_9GAMM</name>
<keyword evidence="1" id="KW-0812">Transmembrane</keyword>
<feature type="transmembrane region" description="Helical" evidence="1">
    <location>
        <begin position="29"/>
        <end position="51"/>
    </location>
</feature>
<proteinExistence type="predicted"/>
<keyword evidence="1" id="KW-1133">Transmembrane helix</keyword>
<dbReference type="EMBL" id="JBHTIF010000006">
    <property type="protein sequence ID" value="MFD0727604.1"/>
    <property type="molecule type" value="Genomic_DNA"/>
</dbReference>
<keyword evidence="1" id="KW-0472">Membrane</keyword>